<dbReference type="EMBL" id="CAEKKB010000004">
    <property type="protein sequence ID" value="CAB4308128.1"/>
    <property type="molecule type" value="Genomic_DNA"/>
</dbReference>
<evidence type="ECO:0008006" key="5">
    <source>
        <dbReference type="Google" id="ProtNLM"/>
    </source>
</evidence>
<sequence>MTCSIIAACLLFWGAVNSNKSSYVCYFTSAAALTLIALHSTSIAFQTAIQAAMPDQQFVKTLGTLVGTGFNVITLLFLSQLVKMLSLPEAGRFFISHLCKLRCNLRTNNEGPPCSQAMLC</sequence>
<organism evidence="3 4">
    <name type="scientific">Prunus armeniaca</name>
    <name type="common">Apricot</name>
    <name type="synonym">Armeniaca vulgaris</name>
    <dbReference type="NCBI Taxonomy" id="36596"/>
    <lineage>
        <taxon>Eukaryota</taxon>
        <taxon>Viridiplantae</taxon>
        <taxon>Streptophyta</taxon>
        <taxon>Embryophyta</taxon>
        <taxon>Tracheophyta</taxon>
        <taxon>Spermatophyta</taxon>
        <taxon>Magnoliopsida</taxon>
        <taxon>eudicotyledons</taxon>
        <taxon>Gunneridae</taxon>
        <taxon>Pentapetalae</taxon>
        <taxon>rosids</taxon>
        <taxon>fabids</taxon>
        <taxon>Rosales</taxon>
        <taxon>Rosaceae</taxon>
        <taxon>Amygdaloideae</taxon>
        <taxon>Amygdaleae</taxon>
        <taxon>Prunus</taxon>
    </lineage>
</organism>
<feature type="transmembrane region" description="Helical" evidence="1">
    <location>
        <begin position="28"/>
        <end position="49"/>
    </location>
</feature>
<keyword evidence="1" id="KW-0812">Transmembrane</keyword>
<evidence type="ECO:0000313" key="4">
    <source>
        <dbReference type="Proteomes" id="UP000507245"/>
    </source>
</evidence>
<dbReference type="OrthoDB" id="10040922at2759"/>
<protein>
    <recommendedName>
        <fullName evidence="5">PGG domain-containing protein</fullName>
    </recommendedName>
</protein>
<feature type="transmembrane region" description="Helical" evidence="1">
    <location>
        <begin position="61"/>
        <end position="82"/>
    </location>
</feature>
<gene>
    <name evidence="3" type="ORF">ORAREDHAP_LOCUS27354</name>
</gene>
<name>A0A6J5XBA9_PRUAR</name>
<keyword evidence="2" id="KW-0732">Signal</keyword>
<keyword evidence="1" id="KW-1133">Transmembrane helix</keyword>
<feature type="chain" id="PRO_5026867955" description="PGG domain-containing protein" evidence="2">
    <location>
        <begin position="19"/>
        <end position="120"/>
    </location>
</feature>
<keyword evidence="1" id="KW-0472">Membrane</keyword>
<reference evidence="4" key="1">
    <citation type="journal article" date="2020" name="Genome Biol.">
        <title>Gamete binning: chromosome-level and haplotype-resolved genome assembly enabled by high-throughput single-cell sequencing of gamete genomes.</title>
        <authorList>
            <person name="Campoy J.A."/>
            <person name="Sun H."/>
            <person name="Goel M."/>
            <person name="Jiao W.-B."/>
            <person name="Folz-Donahue K."/>
            <person name="Wang N."/>
            <person name="Rubio M."/>
            <person name="Liu C."/>
            <person name="Kukat C."/>
            <person name="Ruiz D."/>
            <person name="Huettel B."/>
            <person name="Schneeberger K."/>
        </authorList>
    </citation>
    <scope>NUCLEOTIDE SEQUENCE [LARGE SCALE GENOMIC DNA]</scope>
    <source>
        <strain evidence="4">cv. Rojo Pasion</strain>
    </source>
</reference>
<evidence type="ECO:0000313" key="3">
    <source>
        <dbReference type="EMBL" id="CAB4308128.1"/>
    </source>
</evidence>
<accession>A0A6J5XBA9</accession>
<dbReference type="Proteomes" id="UP000507245">
    <property type="component" value="Unassembled WGS sequence"/>
</dbReference>
<dbReference type="AlphaFoldDB" id="A0A6J5XBA9"/>
<feature type="signal peptide" evidence="2">
    <location>
        <begin position="1"/>
        <end position="18"/>
    </location>
</feature>
<proteinExistence type="predicted"/>
<evidence type="ECO:0000256" key="1">
    <source>
        <dbReference type="SAM" id="Phobius"/>
    </source>
</evidence>
<keyword evidence="4" id="KW-1185">Reference proteome</keyword>
<evidence type="ECO:0000256" key="2">
    <source>
        <dbReference type="SAM" id="SignalP"/>
    </source>
</evidence>